<evidence type="ECO:0000313" key="3">
    <source>
        <dbReference type="Proteomes" id="UP000199152"/>
    </source>
</evidence>
<dbReference type="Proteomes" id="UP000199152">
    <property type="component" value="Unassembled WGS sequence"/>
</dbReference>
<dbReference type="AlphaFoldDB" id="A0A1I4KEE9"/>
<feature type="region of interest" description="Disordered" evidence="1">
    <location>
        <begin position="20"/>
        <end position="44"/>
    </location>
</feature>
<evidence type="ECO:0000256" key="1">
    <source>
        <dbReference type="SAM" id="MobiDB-lite"/>
    </source>
</evidence>
<dbReference type="EMBL" id="FOSW01000017">
    <property type="protein sequence ID" value="SFL77049.1"/>
    <property type="molecule type" value="Genomic_DNA"/>
</dbReference>
<accession>A0A1I4KEE9</accession>
<name>A0A1I4KEE9_9ACTN</name>
<dbReference type="InParanoid" id="A0A1I4KEE9"/>
<protein>
    <submittedName>
        <fullName evidence="2">Uncharacterized protein</fullName>
    </submittedName>
</protein>
<proteinExistence type="predicted"/>
<evidence type="ECO:0000313" key="2">
    <source>
        <dbReference type="EMBL" id="SFL77049.1"/>
    </source>
</evidence>
<dbReference type="STRING" id="504800.SAMN04488085_11772"/>
<gene>
    <name evidence="2" type="ORF">SAMN04488085_11772</name>
</gene>
<organism evidence="2 3">
    <name type="scientific">Geodermatophilus ruber</name>
    <dbReference type="NCBI Taxonomy" id="504800"/>
    <lineage>
        <taxon>Bacteria</taxon>
        <taxon>Bacillati</taxon>
        <taxon>Actinomycetota</taxon>
        <taxon>Actinomycetes</taxon>
        <taxon>Geodermatophilales</taxon>
        <taxon>Geodermatophilaceae</taxon>
        <taxon>Geodermatophilus</taxon>
    </lineage>
</organism>
<reference evidence="2 3" key="1">
    <citation type="submission" date="2016-10" db="EMBL/GenBank/DDBJ databases">
        <authorList>
            <person name="de Groot N.N."/>
        </authorList>
    </citation>
    <scope>NUCLEOTIDE SEQUENCE [LARGE SCALE GENOMIC DNA]</scope>
    <source>
        <strain evidence="2 3">DSM 45317</strain>
    </source>
</reference>
<dbReference type="RefSeq" id="WP_281245454.1">
    <property type="nucleotide sequence ID" value="NZ_FOSW01000017.1"/>
</dbReference>
<keyword evidence="3" id="KW-1185">Reference proteome</keyword>
<sequence length="44" mass="4513">MRTRPVLTAALVLGALRTAGCADDDTSEGTRVTEPPATAPLPGY</sequence>